<organism evidence="2 3">
    <name type="scientific">Sphingomonas prati</name>
    <dbReference type="NCBI Taxonomy" id="1843237"/>
    <lineage>
        <taxon>Bacteria</taxon>
        <taxon>Pseudomonadati</taxon>
        <taxon>Pseudomonadota</taxon>
        <taxon>Alphaproteobacteria</taxon>
        <taxon>Sphingomonadales</taxon>
        <taxon>Sphingomonadaceae</taxon>
        <taxon>Sphingomonas</taxon>
    </lineage>
</organism>
<keyword evidence="3" id="KW-1185">Reference proteome</keyword>
<dbReference type="EMBL" id="JACIJR010000007">
    <property type="protein sequence ID" value="MBB5730425.1"/>
    <property type="molecule type" value="Genomic_DNA"/>
</dbReference>
<sequence length="84" mass="8983">MPRLPHPPAAPVVRPDQATPPAHWIDPTRIDDDHPAVRDWLAHIAAGRIGAPLPVNPVVVAVRDHNAALIARRAQAARAAGKQP</sequence>
<dbReference type="OrthoDB" id="9858426at2"/>
<evidence type="ECO:0000313" key="3">
    <source>
        <dbReference type="Proteomes" id="UP000546701"/>
    </source>
</evidence>
<feature type="region of interest" description="Disordered" evidence="1">
    <location>
        <begin position="1"/>
        <end position="30"/>
    </location>
</feature>
<dbReference type="Proteomes" id="UP000546701">
    <property type="component" value="Unassembled WGS sequence"/>
</dbReference>
<evidence type="ECO:0000256" key="1">
    <source>
        <dbReference type="SAM" id="MobiDB-lite"/>
    </source>
</evidence>
<accession>A0A7W9BUM7</accession>
<proteinExistence type="predicted"/>
<feature type="compositionally biased region" description="Pro residues" evidence="1">
    <location>
        <begin position="1"/>
        <end position="10"/>
    </location>
</feature>
<comment type="caution">
    <text evidence="2">The sequence shown here is derived from an EMBL/GenBank/DDBJ whole genome shotgun (WGS) entry which is preliminary data.</text>
</comment>
<dbReference type="AlphaFoldDB" id="A0A7W9BUM7"/>
<dbReference type="RefSeq" id="WP_157177050.1">
    <property type="nucleotide sequence ID" value="NZ_BMJP01000005.1"/>
</dbReference>
<name>A0A7W9BUM7_9SPHN</name>
<evidence type="ECO:0000313" key="2">
    <source>
        <dbReference type="EMBL" id="MBB5730425.1"/>
    </source>
</evidence>
<gene>
    <name evidence="2" type="ORF">FHS99_002928</name>
</gene>
<protein>
    <submittedName>
        <fullName evidence="2">Uncharacterized protein</fullName>
    </submittedName>
</protein>
<reference evidence="2 3" key="1">
    <citation type="submission" date="2020-08" db="EMBL/GenBank/DDBJ databases">
        <title>Genomic Encyclopedia of Type Strains, Phase IV (KMG-IV): sequencing the most valuable type-strain genomes for metagenomic binning, comparative biology and taxonomic classification.</title>
        <authorList>
            <person name="Goeker M."/>
        </authorList>
    </citation>
    <scope>NUCLEOTIDE SEQUENCE [LARGE SCALE GENOMIC DNA]</scope>
    <source>
        <strain evidence="2 3">DSM 103336</strain>
    </source>
</reference>